<dbReference type="GO" id="GO:0071939">
    <property type="term" value="P:vitamin A import into cell"/>
    <property type="evidence" value="ECO:0007669"/>
    <property type="project" value="TreeGrafter"/>
</dbReference>
<evidence type="ECO:0000256" key="3">
    <source>
        <dbReference type="ARBA" id="ARBA00022475"/>
    </source>
</evidence>
<keyword evidence="2" id="KW-0813">Transport</keyword>
<dbReference type="GO" id="GO:0005886">
    <property type="term" value="C:plasma membrane"/>
    <property type="evidence" value="ECO:0007669"/>
    <property type="project" value="UniProtKB-SubCell"/>
</dbReference>
<keyword evidence="10" id="KW-1185">Reference proteome</keyword>
<keyword evidence="6 8" id="KW-0472">Membrane</keyword>
<keyword evidence="4 8" id="KW-0812">Transmembrane</keyword>
<evidence type="ECO:0000256" key="2">
    <source>
        <dbReference type="ARBA" id="ARBA00022448"/>
    </source>
</evidence>
<keyword evidence="7" id="KW-0675">Receptor</keyword>
<dbReference type="Ensembl" id="ENSSPUT00000011720.1">
    <property type="protein sequence ID" value="ENSSPUP00000010992.1"/>
    <property type="gene ID" value="ENSSPUG00000008450.1"/>
</dbReference>
<evidence type="ECO:0000256" key="7">
    <source>
        <dbReference type="ARBA" id="ARBA00023170"/>
    </source>
</evidence>
<reference evidence="9" key="2">
    <citation type="submission" date="2025-09" db="UniProtKB">
        <authorList>
            <consortium name="Ensembl"/>
        </authorList>
    </citation>
    <scope>IDENTIFICATION</scope>
</reference>
<dbReference type="InterPro" id="IPR026612">
    <property type="entry name" value="STRA6-like"/>
</dbReference>
<evidence type="ECO:0000256" key="1">
    <source>
        <dbReference type="ARBA" id="ARBA00004651"/>
    </source>
</evidence>
<evidence type="ECO:0000313" key="9">
    <source>
        <dbReference type="Ensembl" id="ENSSPUP00000010992.1"/>
    </source>
</evidence>
<comment type="subcellular location">
    <subcellularLocation>
        <location evidence="1">Cell membrane</location>
        <topology evidence="1">Multi-pass membrane protein</topology>
    </subcellularLocation>
</comment>
<dbReference type="GO" id="GO:0038023">
    <property type="term" value="F:signaling receptor activity"/>
    <property type="evidence" value="ECO:0007669"/>
    <property type="project" value="InterPro"/>
</dbReference>
<name>A0A8D0GRQ1_SPHPU</name>
<protein>
    <submittedName>
        <fullName evidence="9">Uncharacterized protein</fullName>
    </submittedName>
</protein>
<feature type="transmembrane region" description="Helical" evidence="8">
    <location>
        <begin position="6"/>
        <end position="25"/>
    </location>
</feature>
<dbReference type="Proteomes" id="UP000694392">
    <property type="component" value="Unplaced"/>
</dbReference>
<proteinExistence type="predicted"/>
<keyword evidence="3" id="KW-1003">Cell membrane</keyword>
<accession>A0A8D0GRQ1</accession>
<evidence type="ECO:0000256" key="4">
    <source>
        <dbReference type="ARBA" id="ARBA00022692"/>
    </source>
</evidence>
<evidence type="ECO:0000256" key="6">
    <source>
        <dbReference type="ARBA" id="ARBA00023136"/>
    </source>
</evidence>
<dbReference type="PANTHER" id="PTHR21444">
    <property type="entry name" value="COILED-COIL DOMAIN-CONTAINING PROTEIN 180"/>
    <property type="match status" value="1"/>
</dbReference>
<evidence type="ECO:0000313" key="10">
    <source>
        <dbReference type="Proteomes" id="UP000694392"/>
    </source>
</evidence>
<sequence length="79" mass="8997">SNRWSFGFAFGTTAYLVLFLFFDGYELLKQVHPWAKVFVLLISSTEVGLSMYPFFACLSTSFRITGAILGLLYTLIWLV</sequence>
<feature type="transmembrane region" description="Helical" evidence="8">
    <location>
        <begin position="37"/>
        <end position="55"/>
    </location>
</feature>
<dbReference type="PANTHER" id="PTHR21444:SF17">
    <property type="entry name" value="STIMULATED BY RETINOIC ACID GENE 6 PROTEIN-LIKE"/>
    <property type="match status" value="1"/>
</dbReference>
<dbReference type="GO" id="GO:0034632">
    <property type="term" value="F:retinol transmembrane transporter activity"/>
    <property type="evidence" value="ECO:0007669"/>
    <property type="project" value="InterPro"/>
</dbReference>
<organism evidence="9 10">
    <name type="scientific">Sphenodon punctatus</name>
    <name type="common">Tuatara</name>
    <name type="synonym">Hatteria punctata</name>
    <dbReference type="NCBI Taxonomy" id="8508"/>
    <lineage>
        <taxon>Eukaryota</taxon>
        <taxon>Metazoa</taxon>
        <taxon>Chordata</taxon>
        <taxon>Craniata</taxon>
        <taxon>Vertebrata</taxon>
        <taxon>Euteleostomi</taxon>
        <taxon>Lepidosauria</taxon>
        <taxon>Sphenodontia</taxon>
        <taxon>Sphenodontidae</taxon>
        <taxon>Sphenodon</taxon>
    </lineage>
</organism>
<reference evidence="9" key="1">
    <citation type="submission" date="2025-08" db="UniProtKB">
        <authorList>
            <consortium name="Ensembl"/>
        </authorList>
    </citation>
    <scope>IDENTIFICATION</scope>
</reference>
<keyword evidence="5 8" id="KW-1133">Transmembrane helix</keyword>
<dbReference type="GeneTree" id="ENSGT00940000175442"/>
<evidence type="ECO:0000256" key="8">
    <source>
        <dbReference type="SAM" id="Phobius"/>
    </source>
</evidence>
<evidence type="ECO:0000256" key="5">
    <source>
        <dbReference type="ARBA" id="ARBA00022989"/>
    </source>
</evidence>
<dbReference type="Pfam" id="PF14752">
    <property type="entry name" value="RBP_receptor"/>
    <property type="match status" value="1"/>
</dbReference>
<dbReference type="AlphaFoldDB" id="A0A8D0GRQ1"/>